<dbReference type="AlphaFoldDB" id="A0A918VKS8"/>
<evidence type="ECO:0000313" key="3">
    <source>
        <dbReference type="Proteomes" id="UP000614811"/>
    </source>
</evidence>
<gene>
    <name evidence="2" type="ORF">GCM10008090_15430</name>
</gene>
<dbReference type="EMBL" id="BMXA01000002">
    <property type="protein sequence ID" value="GHA06677.1"/>
    <property type="molecule type" value="Genomic_DNA"/>
</dbReference>
<dbReference type="Proteomes" id="UP000614811">
    <property type="component" value="Unassembled WGS sequence"/>
</dbReference>
<dbReference type="RefSeq" id="WP_189399544.1">
    <property type="nucleotide sequence ID" value="NZ_BMXA01000002.1"/>
</dbReference>
<proteinExistence type="predicted"/>
<name>A0A918VKS8_9GAMM</name>
<sequence>MSSTYLVIHIPDCDTAVAQSLVSSTERAMQDRTASVPELVFGLDEQALVGRQGTLSLDGAPRFEAPTLTLFFEAAPSVSFIWLEQIMVRLRGMTAAPFYIHTFNTQDSSALFFRFVQPTKAEMLSSFSPVFTALSELAEDSIEQDSTLLRYIALNQEQQLEHELALDLDEIRIAKMRQKGWYRAVVWLGRIALFGGIGFALVKCSQAIF</sequence>
<protein>
    <submittedName>
        <fullName evidence="2">Uncharacterized protein</fullName>
    </submittedName>
</protein>
<keyword evidence="1" id="KW-0812">Transmembrane</keyword>
<accession>A0A918VKS8</accession>
<reference evidence="2" key="2">
    <citation type="submission" date="2020-09" db="EMBL/GenBank/DDBJ databases">
        <authorList>
            <person name="Sun Q."/>
            <person name="Kim S."/>
        </authorList>
    </citation>
    <scope>NUCLEOTIDE SEQUENCE</scope>
    <source>
        <strain evidence="2">KCTC 12711</strain>
    </source>
</reference>
<organism evidence="2 3">
    <name type="scientific">Arenicella chitinivorans</name>
    <dbReference type="NCBI Taxonomy" id="1329800"/>
    <lineage>
        <taxon>Bacteria</taxon>
        <taxon>Pseudomonadati</taxon>
        <taxon>Pseudomonadota</taxon>
        <taxon>Gammaproteobacteria</taxon>
        <taxon>Arenicellales</taxon>
        <taxon>Arenicellaceae</taxon>
        <taxon>Arenicella</taxon>
    </lineage>
</organism>
<reference evidence="2" key="1">
    <citation type="journal article" date="2014" name="Int. J. Syst. Evol. Microbiol.">
        <title>Complete genome sequence of Corynebacterium casei LMG S-19264T (=DSM 44701T), isolated from a smear-ripened cheese.</title>
        <authorList>
            <consortium name="US DOE Joint Genome Institute (JGI-PGF)"/>
            <person name="Walter F."/>
            <person name="Albersmeier A."/>
            <person name="Kalinowski J."/>
            <person name="Ruckert C."/>
        </authorList>
    </citation>
    <scope>NUCLEOTIDE SEQUENCE</scope>
    <source>
        <strain evidence="2">KCTC 12711</strain>
    </source>
</reference>
<keyword evidence="3" id="KW-1185">Reference proteome</keyword>
<comment type="caution">
    <text evidence="2">The sequence shown here is derived from an EMBL/GenBank/DDBJ whole genome shotgun (WGS) entry which is preliminary data.</text>
</comment>
<keyword evidence="1" id="KW-0472">Membrane</keyword>
<feature type="transmembrane region" description="Helical" evidence="1">
    <location>
        <begin position="181"/>
        <end position="202"/>
    </location>
</feature>
<evidence type="ECO:0000313" key="2">
    <source>
        <dbReference type="EMBL" id="GHA06677.1"/>
    </source>
</evidence>
<evidence type="ECO:0000256" key="1">
    <source>
        <dbReference type="SAM" id="Phobius"/>
    </source>
</evidence>
<keyword evidence="1" id="KW-1133">Transmembrane helix</keyword>